<organism evidence="3">
    <name type="scientific">Echinostoma caproni</name>
    <dbReference type="NCBI Taxonomy" id="27848"/>
    <lineage>
        <taxon>Eukaryota</taxon>
        <taxon>Metazoa</taxon>
        <taxon>Spiralia</taxon>
        <taxon>Lophotrochozoa</taxon>
        <taxon>Platyhelminthes</taxon>
        <taxon>Trematoda</taxon>
        <taxon>Digenea</taxon>
        <taxon>Plagiorchiida</taxon>
        <taxon>Echinostomata</taxon>
        <taxon>Echinostomatoidea</taxon>
        <taxon>Echinostomatidae</taxon>
        <taxon>Echinostoma</taxon>
    </lineage>
</organism>
<name>A0A183BCV6_9TREM</name>
<dbReference type="Proteomes" id="UP000272942">
    <property type="component" value="Unassembled WGS sequence"/>
</dbReference>
<keyword evidence="2" id="KW-1185">Reference proteome</keyword>
<dbReference type="AlphaFoldDB" id="A0A183BCV6"/>
<evidence type="ECO:0000313" key="3">
    <source>
        <dbReference type="WBParaSite" id="ECPE_0001708501-mRNA-1"/>
    </source>
</evidence>
<evidence type="ECO:0000313" key="1">
    <source>
        <dbReference type="EMBL" id="VDP94318.1"/>
    </source>
</evidence>
<sequence length="78" mass="8920">MVYCADTLLYCATQEIYITYLIGFEDMGFEEMPQVVEVFLKERTSIRHGVTNLDSTIRSLLPKGNAAELCLRGDYHLL</sequence>
<accession>A0A183BCV6</accession>
<proteinExistence type="predicted"/>
<gene>
    <name evidence="1" type="ORF">ECPE_LOCUS17041</name>
</gene>
<reference evidence="1 2" key="2">
    <citation type="submission" date="2018-11" db="EMBL/GenBank/DDBJ databases">
        <authorList>
            <consortium name="Pathogen Informatics"/>
        </authorList>
    </citation>
    <scope>NUCLEOTIDE SEQUENCE [LARGE SCALE GENOMIC DNA]</scope>
    <source>
        <strain evidence="1 2">Egypt</strain>
    </source>
</reference>
<evidence type="ECO:0000313" key="2">
    <source>
        <dbReference type="Proteomes" id="UP000272942"/>
    </source>
</evidence>
<reference evidence="3" key="1">
    <citation type="submission" date="2016-06" db="UniProtKB">
        <authorList>
            <consortium name="WormBaseParasite"/>
        </authorList>
    </citation>
    <scope>IDENTIFICATION</scope>
</reference>
<dbReference type="WBParaSite" id="ECPE_0001708501-mRNA-1">
    <property type="protein sequence ID" value="ECPE_0001708501-mRNA-1"/>
    <property type="gene ID" value="ECPE_0001708501"/>
</dbReference>
<protein>
    <submittedName>
        <fullName evidence="3">Reverse transcriptase Ty1/copia-type domain-containing protein</fullName>
    </submittedName>
</protein>
<dbReference type="EMBL" id="UZAN01067181">
    <property type="protein sequence ID" value="VDP94318.1"/>
    <property type="molecule type" value="Genomic_DNA"/>
</dbReference>